<sequence length="118" mass="14044">MPKRIIQIISHLVVCIILSFLFYRSLSVVHYSDTLFYIGTAYVMIGLFLFVVSRKFFDITASSFQKVLSKTNRKKQLEDKHTEYMLPSERVNKNWIRFFLINGISLNIIMFIFLLLFY</sequence>
<comment type="caution">
    <text evidence="1">The sequence shown here is derived from an EMBL/GenBank/DDBJ whole genome shotgun (WGS) entry which is preliminary data.</text>
</comment>
<accession>A0ACC6M4E5</accession>
<reference evidence="1" key="1">
    <citation type="submission" date="2023-11" db="EMBL/GenBank/DDBJ databases">
        <title>Gracilibacillus pellucida a moderately halophilic bacterium isolated from saline soil in Xinjiang province.</title>
        <authorList>
            <person name="Zhang Z."/>
            <person name="Tan F."/>
            <person name="Wang Y."/>
            <person name="Xia M."/>
        </authorList>
    </citation>
    <scope>NUCLEOTIDE SEQUENCE</scope>
    <source>
        <strain evidence="1">S3-1-1</strain>
    </source>
</reference>
<proteinExistence type="predicted"/>
<organism evidence="1 2">
    <name type="scientific">Gracilibacillus pellucidus</name>
    <dbReference type="NCBI Taxonomy" id="3095368"/>
    <lineage>
        <taxon>Bacteria</taxon>
        <taxon>Bacillati</taxon>
        <taxon>Bacillota</taxon>
        <taxon>Bacilli</taxon>
        <taxon>Bacillales</taxon>
        <taxon>Bacillaceae</taxon>
        <taxon>Gracilibacillus</taxon>
    </lineage>
</organism>
<evidence type="ECO:0000313" key="2">
    <source>
        <dbReference type="Proteomes" id="UP001277972"/>
    </source>
</evidence>
<evidence type="ECO:0000313" key="1">
    <source>
        <dbReference type="EMBL" id="MDX8045784.1"/>
    </source>
</evidence>
<keyword evidence="2" id="KW-1185">Reference proteome</keyword>
<gene>
    <name evidence="1" type="ORF">SH601_07250</name>
</gene>
<dbReference type="EMBL" id="JAWZSR010000003">
    <property type="protein sequence ID" value="MDX8045784.1"/>
    <property type="molecule type" value="Genomic_DNA"/>
</dbReference>
<dbReference type="Proteomes" id="UP001277972">
    <property type="component" value="Unassembled WGS sequence"/>
</dbReference>
<name>A0ACC6M4E5_9BACI</name>
<protein>
    <submittedName>
        <fullName evidence="1">DUF3899 domain-containing protein</fullName>
    </submittedName>
</protein>